<protein>
    <submittedName>
        <fullName evidence="2">Uncharacterized protein</fullName>
    </submittedName>
</protein>
<sequence length="627" mass="63433">MRHTSIVFAATLTTSCFADTSPVTPIPPSGGVTLSVNTSFSATTATSFITVTNSSSSWFAGYSSSVAASSNGSSPSAVVSFLTEGLSSTVNASSTEGLLSGVSSAGNYSSVAATSVEVASVTATPYVTAVSSNDVLSAEDSSSAETSSAEGSLPLTVVPSTKGSNFVSFTSPGTASSSNNVIISANVSSAAAVTSTGISISASVGLSAESFSSVTGAPSTKGNSSVSNAFPTTFTSSANDYSTFVAVSSVQRVSPVTLASSAEVSSTESSLSATFATSTTTSLSVNISSLAEMSTPSAIVTPSQASAKSIASGNVRALWETRTLPEISCSAPVQTVFSDWISAIGKAADSVNTHVREGVLPSAAAAVGSLVCEFRNVPGNATKFNAHDNLAAYSAVNARVAIALAELSTKVDTLHEGTDPARLQARALVTLQNYVQNYISGALSFEMVMSAAVEFDTTCSDRISFSSDVDVMSSAFNIAGLVFSLYIYEMTAPTLCTSQLIPTSASANAPTVCSKTESAVTTVVTAYTTYCPEPTTICHNGFCHTVTKATTLTITDCPCTITSIPLVVPTAKPGSKTTSTKPVAPVSESPDVVSTLVVSDNVVPANGAISFSTSMFLTVIGVLAALF</sequence>
<dbReference type="PROSITE" id="PS51257">
    <property type="entry name" value="PROKAR_LIPOPROTEIN"/>
    <property type="match status" value="1"/>
</dbReference>
<dbReference type="Proteomes" id="UP000238350">
    <property type="component" value="Unassembled WGS sequence"/>
</dbReference>
<dbReference type="OrthoDB" id="4094614at2759"/>
<feature type="chain" id="PRO_5015729629" evidence="1">
    <location>
        <begin position="19"/>
        <end position="627"/>
    </location>
</feature>
<dbReference type="GO" id="GO:0009277">
    <property type="term" value="C:fungal-type cell wall"/>
    <property type="evidence" value="ECO:0007669"/>
    <property type="project" value="TreeGrafter"/>
</dbReference>
<accession>A0A2T0FID9</accession>
<dbReference type="GO" id="GO:0005199">
    <property type="term" value="F:structural constituent of cell wall"/>
    <property type="evidence" value="ECO:0007669"/>
    <property type="project" value="InterPro"/>
</dbReference>
<feature type="signal peptide" evidence="1">
    <location>
        <begin position="1"/>
        <end position="18"/>
    </location>
</feature>
<dbReference type="AlphaFoldDB" id="A0A2T0FID9"/>
<keyword evidence="3" id="KW-1185">Reference proteome</keyword>
<name>A0A2T0FID9_9ASCO</name>
<proteinExistence type="predicted"/>
<evidence type="ECO:0000313" key="2">
    <source>
        <dbReference type="EMBL" id="PRT54763.1"/>
    </source>
</evidence>
<comment type="caution">
    <text evidence="2">The sequence shown here is derived from an EMBL/GenBank/DDBJ whole genome shotgun (WGS) entry which is preliminary data.</text>
</comment>
<dbReference type="PANTHER" id="PTHR35523">
    <property type="entry name" value="CELL WALL PROTEIN SED1"/>
    <property type="match status" value="1"/>
</dbReference>
<dbReference type="GeneID" id="36516131"/>
<keyword evidence="1" id="KW-0732">Signal</keyword>
<dbReference type="RefSeq" id="XP_024664708.1">
    <property type="nucleotide sequence ID" value="XM_024808940.1"/>
</dbReference>
<organism evidence="2 3">
    <name type="scientific">Wickerhamiella sorbophila</name>
    <dbReference type="NCBI Taxonomy" id="45607"/>
    <lineage>
        <taxon>Eukaryota</taxon>
        <taxon>Fungi</taxon>
        <taxon>Dikarya</taxon>
        <taxon>Ascomycota</taxon>
        <taxon>Saccharomycotina</taxon>
        <taxon>Dipodascomycetes</taxon>
        <taxon>Dipodascales</taxon>
        <taxon>Trichomonascaceae</taxon>
        <taxon>Wickerhamiella</taxon>
    </lineage>
</organism>
<evidence type="ECO:0000256" key="1">
    <source>
        <dbReference type="SAM" id="SignalP"/>
    </source>
</evidence>
<evidence type="ECO:0000313" key="3">
    <source>
        <dbReference type="Proteomes" id="UP000238350"/>
    </source>
</evidence>
<dbReference type="GO" id="GO:0031505">
    <property type="term" value="P:fungal-type cell wall organization"/>
    <property type="evidence" value="ECO:0007669"/>
    <property type="project" value="InterPro"/>
</dbReference>
<gene>
    <name evidence="2" type="ORF">B9G98_02383</name>
</gene>
<dbReference type="InterPro" id="IPR038843">
    <property type="entry name" value="Sed1/Spi1"/>
</dbReference>
<dbReference type="PANTHER" id="PTHR35523:SF1">
    <property type="entry name" value="CELL WALL PROTEIN SED1"/>
    <property type="match status" value="1"/>
</dbReference>
<dbReference type="EMBL" id="NDIQ01000021">
    <property type="protein sequence ID" value="PRT54763.1"/>
    <property type="molecule type" value="Genomic_DNA"/>
</dbReference>
<reference evidence="2 3" key="1">
    <citation type="submission" date="2017-04" db="EMBL/GenBank/DDBJ databases">
        <title>Genome sequencing of [Candida] sorbophila.</title>
        <authorList>
            <person name="Ahn J.O."/>
        </authorList>
    </citation>
    <scope>NUCLEOTIDE SEQUENCE [LARGE SCALE GENOMIC DNA]</scope>
    <source>
        <strain evidence="2 3">DS02</strain>
    </source>
</reference>